<dbReference type="AlphaFoldDB" id="A0A0G0W8F4"/>
<sequence>MAKNNTIFSKEPYIDLTTKVDGLYAYKEKRMWSFGNGIKKNGFLSFPDLSLELNIQGKNLEDFPKKFNYAAAKSDFSRIKLFDLNGYKRIPFYSKSDLYFTSMLAVVQNWSNKEIPVKIKNIECEIPGIHTFFNDNLLDFDGDSRSFKNKKNYYFDVELPPYGTLKMSTNFQVDFQYDRSFRAVHNDLIRIEFSNEQTYWSAVIMLKVVEEFFNFLFKEQTNQIIFSSDLKGPRKKISPTLSIISLSSPATFQLPERESAYSLLFEFEDIRDEIKKNMIKYWFNNYEEIREIWESIKTCRSGNASDITKFLSLISSVESFHKRFLNPVTDKRKKEHKEWLKKVTAPLSEDDAEKLKSMAAFGFEFSLRGKMKDIEAFCIDAGAIGLDDEIIKKIVNTRNNYVHALKMSSNKLLTSVELFRVNIVLEIYMKISLLSVLGIDSAKLKEIIAKRGEFKTYFTTI</sequence>
<gene>
    <name evidence="2" type="ORF">UU65_C0002G0038</name>
</gene>
<accession>A0A0G0W8F4</accession>
<name>A0A0G0W8F4_UNCC2</name>
<protein>
    <recommendedName>
        <fullName evidence="1">Apea-like HEPN domain-containing protein</fullName>
    </recommendedName>
</protein>
<reference evidence="2 3" key="1">
    <citation type="journal article" date="2015" name="Nature">
        <title>rRNA introns, odd ribosomes, and small enigmatic genomes across a large radiation of phyla.</title>
        <authorList>
            <person name="Brown C.T."/>
            <person name="Hug L.A."/>
            <person name="Thomas B.C."/>
            <person name="Sharon I."/>
            <person name="Castelle C.J."/>
            <person name="Singh A."/>
            <person name="Wilkins M.J."/>
            <person name="Williams K.H."/>
            <person name="Banfield J.F."/>
        </authorList>
    </citation>
    <scope>NUCLEOTIDE SEQUENCE [LARGE SCALE GENOMIC DNA]</scope>
</reference>
<feature type="domain" description="Apea-like HEPN" evidence="1">
    <location>
        <begin position="311"/>
        <end position="441"/>
    </location>
</feature>
<organism evidence="2 3">
    <name type="scientific">candidate division CPR2 bacterium GW2011_GWC1_41_48</name>
    <dbReference type="NCBI Taxonomy" id="1618344"/>
    <lineage>
        <taxon>Bacteria</taxon>
        <taxon>Bacteria division CPR2</taxon>
    </lineage>
</organism>
<dbReference type="EMBL" id="LCBL01000002">
    <property type="protein sequence ID" value="KKS09260.1"/>
    <property type="molecule type" value="Genomic_DNA"/>
</dbReference>
<proteinExistence type="predicted"/>
<dbReference type="Proteomes" id="UP000033869">
    <property type="component" value="Unassembled WGS sequence"/>
</dbReference>
<dbReference type="Pfam" id="PF18739">
    <property type="entry name" value="HEPN_Apea"/>
    <property type="match status" value="1"/>
</dbReference>
<comment type="caution">
    <text evidence="2">The sequence shown here is derived from an EMBL/GenBank/DDBJ whole genome shotgun (WGS) entry which is preliminary data.</text>
</comment>
<evidence type="ECO:0000313" key="2">
    <source>
        <dbReference type="EMBL" id="KKS09260.1"/>
    </source>
</evidence>
<evidence type="ECO:0000259" key="1">
    <source>
        <dbReference type="Pfam" id="PF18739"/>
    </source>
</evidence>
<dbReference type="InterPro" id="IPR041229">
    <property type="entry name" value="HEPN_Apea"/>
</dbReference>
<evidence type="ECO:0000313" key="3">
    <source>
        <dbReference type="Proteomes" id="UP000033869"/>
    </source>
</evidence>